<dbReference type="InterPro" id="IPR010794">
    <property type="entry name" value="MalM"/>
</dbReference>
<dbReference type="RefSeq" id="WP_121122424.1">
    <property type="nucleotide sequence ID" value="NZ_CP016604.1"/>
</dbReference>
<dbReference type="AlphaFoldDB" id="A0A420XGP9"/>
<proteinExistence type="predicted"/>
<dbReference type="OrthoDB" id="5944162at2"/>
<dbReference type="Pfam" id="PF07148">
    <property type="entry name" value="MalM"/>
    <property type="match status" value="1"/>
</dbReference>
<dbReference type="Proteomes" id="UP000280099">
    <property type="component" value="Unassembled WGS sequence"/>
</dbReference>
<reference evidence="2 3" key="1">
    <citation type="submission" date="2018-10" db="EMBL/GenBank/DDBJ databases">
        <title>Genomic Encyclopedia of Type Strains, Phase IV (KMG-IV): sequencing the most valuable type-strain genomes for metagenomic binning, comparative biology and taxonomic classification.</title>
        <authorList>
            <person name="Goeker M."/>
        </authorList>
    </citation>
    <scope>NUCLEOTIDE SEQUENCE [LARGE SCALE GENOMIC DNA]</scope>
    <source>
        <strain evidence="2 3">DSM 23800</strain>
    </source>
</reference>
<evidence type="ECO:0000313" key="2">
    <source>
        <dbReference type="EMBL" id="RKR72713.1"/>
    </source>
</evidence>
<comment type="caution">
    <text evidence="2">The sequence shown here is derived from an EMBL/GenBank/DDBJ whole genome shotgun (WGS) entry which is preliminary data.</text>
</comment>
<feature type="signal peptide" evidence="1">
    <location>
        <begin position="1"/>
        <end position="19"/>
    </location>
</feature>
<dbReference type="GO" id="GO:0042597">
    <property type="term" value="C:periplasmic space"/>
    <property type="evidence" value="ECO:0007669"/>
    <property type="project" value="InterPro"/>
</dbReference>
<sequence length="299" mass="32514">MKLKVALLSSLLLMSSAFANTLNLSRADIQGISWVDMNLSDQRSMVLSDSHKFQSANVVAAYKLPANQGALKIRISSPVIQNKTVFVPNVLVLDANFNPSVEYPASQFQFQQERGLAAAQYQTELNLTPTPNQDFVYLVVYTTDQDLQGTSTVTHPAKLLAKAQGNQPPSIPDLTVQHTLQGKLDIEVDGAQSTQFIGLGGPLFEMKKSEPAPQVVGTASQANVSTSAVQSVAQPTVQPQPVAKPKPVEQSTEAYFNQAVLDALKNNDVNKAMNLVNEAERLGLEEPRKIFIKNISIQK</sequence>
<dbReference type="EMBL" id="RBJC01000005">
    <property type="protein sequence ID" value="RKR72713.1"/>
    <property type="molecule type" value="Genomic_DNA"/>
</dbReference>
<dbReference type="GO" id="GO:0008643">
    <property type="term" value="P:carbohydrate transport"/>
    <property type="evidence" value="ECO:0007669"/>
    <property type="project" value="InterPro"/>
</dbReference>
<keyword evidence="3" id="KW-1185">Reference proteome</keyword>
<feature type="chain" id="PRO_5019282144" evidence="1">
    <location>
        <begin position="20"/>
        <end position="299"/>
    </location>
</feature>
<keyword evidence="1" id="KW-0732">Signal</keyword>
<evidence type="ECO:0000256" key="1">
    <source>
        <dbReference type="SAM" id="SignalP"/>
    </source>
</evidence>
<protein>
    <submittedName>
        <fullName evidence="2">Maltose operon protein</fullName>
    </submittedName>
</protein>
<accession>A0A420XGP9</accession>
<name>A0A420XGP9_9PAST</name>
<gene>
    <name evidence="2" type="ORF">DES31_0878</name>
</gene>
<organism evidence="2 3">
    <name type="scientific">Otariodibacter oris</name>
    <dbReference type="NCBI Taxonomy" id="1032623"/>
    <lineage>
        <taxon>Bacteria</taxon>
        <taxon>Pseudomonadati</taxon>
        <taxon>Pseudomonadota</taxon>
        <taxon>Gammaproteobacteria</taxon>
        <taxon>Pasteurellales</taxon>
        <taxon>Pasteurellaceae</taxon>
        <taxon>Otariodibacter</taxon>
    </lineage>
</organism>
<evidence type="ECO:0000313" key="3">
    <source>
        <dbReference type="Proteomes" id="UP000280099"/>
    </source>
</evidence>